<dbReference type="SUPFAM" id="SSF103473">
    <property type="entry name" value="MFS general substrate transporter"/>
    <property type="match status" value="1"/>
</dbReference>
<evidence type="ECO:0000256" key="4">
    <source>
        <dbReference type="ARBA" id="ARBA00022692"/>
    </source>
</evidence>
<dbReference type="InterPro" id="IPR036259">
    <property type="entry name" value="MFS_trans_sf"/>
</dbReference>
<dbReference type="EMBL" id="JASAOG010000074">
    <property type="protein sequence ID" value="KAK0054865.1"/>
    <property type="molecule type" value="Genomic_DNA"/>
</dbReference>
<evidence type="ECO:0000256" key="9">
    <source>
        <dbReference type="SAM" id="MobiDB-lite"/>
    </source>
</evidence>
<proteinExistence type="predicted"/>
<evidence type="ECO:0000313" key="12">
    <source>
        <dbReference type="Proteomes" id="UP001233172"/>
    </source>
</evidence>
<feature type="transmembrane region" description="Helical" evidence="10">
    <location>
        <begin position="409"/>
        <end position="430"/>
    </location>
</feature>
<reference evidence="11" key="1">
    <citation type="journal article" date="2023" name="PLoS Negl. Trop. Dis.">
        <title>A genome sequence for Biomphalaria pfeifferi, the major vector snail for the human-infecting parasite Schistosoma mansoni.</title>
        <authorList>
            <person name="Bu L."/>
            <person name="Lu L."/>
            <person name="Laidemitt M.R."/>
            <person name="Zhang S.M."/>
            <person name="Mutuku M."/>
            <person name="Mkoji G."/>
            <person name="Steinauer M."/>
            <person name="Loker E.S."/>
        </authorList>
    </citation>
    <scope>NUCLEOTIDE SEQUENCE</scope>
    <source>
        <strain evidence="11">KasaAsao</strain>
    </source>
</reference>
<evidence type="ECO:0000256" key="7">
    <source>
        <dbReference type="ARBA" id="ARBA00023136"/>
    </source>
</evidence>
<evidence type="ECO:0000256" key="8">
    <source>
        <dbReference type="ARBA" id="ARBA00023180"/>
    </source>
</evidence>
<keyword evidence="5" id="KW-0769">Symport</keyword>
<evidence type="ECO:0000256" key="1">
    <source>
        <dbReference type="ARBA" id="ARBA00004554"/>
    </source>
</evidence>
<sequence length="494" mass="54562">MASSDDLMEKTPLLPRKERHEKTPSFSVARARIVSVVIPVLTLSAAGANSVMMTQYIVAKLSDKNGLTSNETARPPCKVEANDSRAREADEIEAEASQFLTNLGFSLCGPAFITCLLFGSYGDYIGRRLNLILPAFTYFARMAITVLIVRLNLDLSYFYLAYSVEGLGGSWFAMLVGLFSLTADINKTKSGRTFWMTLISCSTTVTTAGANVAVGYLIKQVGFFYASLLLLGMMGLSFVIVLFSLQETLPAEKRPRSLGNNPLLYIRRIVSFYLFDGSLRRRATFCICMAVFIFGVSSEINLGSLDSLYQLGRPFCWDSTQIGNYIAIRSAGAPFLGTLLLKLLQYCLPEEKIGLLCILSQAVAMTFEAFIKVDWYFYFVPVMLIPESSFCPIVRSLMSVLAGADQQGALFASIAIMESLCQLVTTTGFNKIYALTVSYMPGAVYLVMASCGYTSLILFCIYFCVRDRPTQQHELVINSSEGEKKLLQISNLDL</sequence>
<evidence type="ECO:0000256" key="6">
    <source>
        <dbReference type="ARBA" id="ARBA00022989"/>
    </source>
</evidence>
<feature type="transmembrane region" description="Helical" evidence="10">
    <location>
        <begin position="224"/>
        <end position="245"/>
    </location>
</feature>
<keyword evidence="12" id="KW-1185">Reference proteome</keyword>
<evidence type="ECO:0000256" key="2">
    <source>
        <dbReference type="ARBA" id="ARBA00022448"/>
    </source>
</evidence>
<comment type="caution">
    <text evidence="11">The sequence shown here is derived from an EMBL/GenBank/DDBJ whole genome shotgun (WGS) entry which is preliminary data.</text>
</comment>
<evidence type="ECO:0000256" key="10">
    <source>
        <dbReference type="SAM" id="Phobius"/>
    </source>
</evidence>
<protein>
    <submittedName>
        <fullName evidence="11">Proton-coupled folate transporter</fullName>
    </submittedName>
</protein>
<evidence type="ECO:0000313" key="11">
    <source>
        <dbReference type="EMBL" id="KAK0054865.1"/>
    </source>
</evidence>
<keyword evidence="4 10" id="KW-0812">Transmembrane</keyword>
<dbReference type="GO" id="GO:0015293">
    <property type="term" value="F:symporter activity"/>
    <property type="evidence" value="ECO:0007669"/>
    <property type="project" value="UniProtKB-KW"/>
</dbReference>
<dbReference type="GO" id="GO:0016323">
    <property type="term" value="C:basolateral plasma membrane"/>
    <property type="evidence" value="ECO:0007669"/>
    <property type="project" value="UniProtKB-SubCell"/>
</dbReference>
<feature type="transmembrane region" description="Helical" evidence="10">
    <location>
        <begin position="193"/>
        <end position="218"/>
    </location>
</feature>
<feature type="transmembrane region" description="Helical" evidence="10">
    <location>
        <begin position="33"/>
        <end position="58"/>
    </location>
</feature>
<dbReference type="AlphaFoldDB" id="A0AAD8BHU6"/>
<feature type="transmembrane region" description="Helical" evidence="10">
    <location>
        <begin position="283"/>
        <end position="302"/>
    </location>
</feature>
<evidence type="ECO:0000256" key="3">
    <source>
        <dbReference type="ARBA" id="ARBA00022475"/>
    </source>
</evidence>
<dbReference type="Proteomes" id="UP001233172">
    <property type="component" value="Unassembled WGS sequence"/>
</dbReference>
<reference evidence="11" key="2">
    <citation type="submission" date="2023-04" db="EMBL/GenBank/DDBJ databases">
        <authorList>
            <person name="Bu L."/>
            <person name="Lu L."/>
            <person name="Laidemitt M.R."/>
            <person name="Zhang S.M."/>
            <person name="Mutuku M."/>
            <person name="Mkoji G."/>
            <person name="Steinauer M."/>
            <person name="Loker E.S."/>
        </authorList>
    </citation>
    <scope>NUCLEOTIDE SEQUENCE</scope>
    <source>
        <strain evidence="11">KasaAsao</strain>
        <tissue evidence="11">Whole Snail</tissue>
    </source>
</reference>
<feature type="transmembrane region" description="Helical" evidence="10">
    <location>
        <begin position="157"/>
        <end position="181"/>
    </location>
</feature>
<keyword evidence="8" id="KW-0325">Glycoprotein</keyword>
<keyword evidence="3" id="KW-1003">Cell membrane</keyword>
<comment type="subcellular location">
    <subcellularLocation>
        <location evidence="1">Basolateral cell membrane</location>
        <topology evidence="1">Multi-pass membrane protein</topology>
    </subcellularLocation>
</comment>
<evidence type="ECO:0000256" key="5">
    <source>
        <dbReference type="ARBA" id="ARBA00022847"/>
    </source>
</evidence>
<feature type="transmembrane region" description="Helical" evidence="10">
    <location>
        <begin position="442"/>
        <end position="465"/>
    </location>
</feature>
<accession>A0AAD8BHU6</accession>
<feature type="region of interest" description="Disordered" evidence="9">
    <location>
        <begin position="1"/>
        <end position="21"/>
    </location>
</feature>
<keyword evidence="7 10" id="KW-0472">Membrane</keyword>
<feature type="transmembrane region" description="Helical" evidence="10">
    <location>
        <begin position="99"/>
        <end position="119"/>
    </location>
</feature>
<dbReference type="Gene3D" id="1.20.1250.20">
    <property type="entry name" value="MFS general substrate transporter like domains"/>
    <property type="match status" value="1"/>
</dbReference>
<keyword evidence="2" id="KW-0813">Transport</keyword>
<feature type="transmembrane region" description="Helical" evidence="10">
    <location>
        <begin position="377"/>
        <end position="397"/>
    </location>
</feature>
<organism evidence="11 12">
    <name type="scientific">Biomphalaria pfeifferi</name>
    <name type="common">Bloodfluke planorb</name>
    <name type="synonym">Freshwater snail</name>
    <dbReference type="NCBI Taxonomy" id="112525"/>
    <lineage>
        <taxon>Eukaryota</taxon>
        <taxon>Metazoa</taxon>
        <taxon>Spiralia</taxon>
        <taxon>Lophotrochozoa</taxon>
        <taxon>Mollusca</taxon>
        <taxon>Gastropoda</taxon>
        <taxon>Heterobranchia</taxon>
        <taxon>Euthyneura</taxon>
        <taxon>Panpulmonata</taxon>
        <taxon>Hygrophila</taxon>
        <taxon>Lymnaeoidea</taxon>
        <taxon>Planorbidae</taxon>
        <taxon>Biomphalaria</taxon>
    </lineage>
</organism>
<gene>
    <name evidence="11" type="ORF">Bpfe_015711</name>
</gene>
<keyword evidence="6 10" id="KW-1133">Transmembrane helix</keyword>
<feature type="transmembrane region" description="Helical" evidence="10">
    <location>
        <begin position="131"/>
        <end position="151"/>
    </location>
</feature>
<name>A0AAD8BHU6_BIOPF</name>
<dbReference type="PANTHER" id="PTHR23507:SF2">
    <property type="entry name" value="PROTON-COUPLED FOLATE TRANSPORTER"/>
    <property type="match status" value="1"/>
</dbReference>
<dbReference type="PANTHER" id="PTHR23507">
    <property type="entry name" value="ZGC:174356"/>
    <property type="match status" value="1"/>
</dbReference>